<comment type="caution">
    <text evidence="4">The sequence shown here is derived from an EMBL/GenBank/DDBJ whole genome shotgun (WGS) entry which is preliminary data.</text>
</comment>
<evidence type="ECO:0000313" key="4">
    <source>
        <dbReference type="EMBL" id="OCS83360.1"/>
    </source>
</evidence>
<dbReference type="RefSeq" id="WP_066547080.1">
    <property type="nucleotide sequence ID" value="NZ_MASJ01000038.1"/>
</dbReference>
<keyword evidence="2" id="KW-0732">Signal</keyword>
<proteinExistence type="predicted"/>
<feature type="domain" description="Collagen binding" evidence="3">
    <location>
        <begin position="219"/>
        <end position="339"/>
    </location>
</feature>
<feature type="signal peptide" evidence="2">
    <location>
        <begin position="1"/>
        <end position="29"/>
    </location>
</feature>
<gene>
    <name evidence="4" type="ORF">A6M13_04875</name>
</gene>
<name>A0A1C0Y887_9BACL</name>
<dbReference type="Proteomes" id="UP000093199">
    <property type="component" value="Unassembled WGS sequence"/>
</dbReference>
<dbReference type="EMBL" id="MASJ01000038">
    <property type="protein sequence ID" value="OCS83360.1"/>
    <property type="molecule type" value="Genomic_DNA"/>
</dbReference>
<dbReference type="AlphaFoldDB" id="A0A1C0Y887"/>
<evidence type="ECO:0000313" key="5">
    <source>
        <dbReference type="Proteomes" id="UP000093199"/>
    </source>
</evidence>
<organism evidence="4 5">
    <name type="scientific">Caryophanon tenue</name>
    <dbReference type="NCBI Taxonomy" id="33978"/>
    <lineage>
        <taxon>Bacteria</taxon>
        <taxon>Bacillati</taxon>
        <taxon>Bacillota</taxon>
        <taxon>Bacilli</taxon>
        <taxon>Bacillales</taxon>
        <taxon>Caryophanaceae</taxon>
        <taxon>Caryophanon</taxon>
    </lineage>
</organism>
<feature type="compositionally biased region" description="Acidic residues" evidence="1">
    <location>
        <begin position="46"/>
        <end position="55"/>
    </location>
</feature>
<evidence type="ECO:0000256" key="2">
    <source>
        <dbReference type="SAM" id="SignalP"/>
    </source>
</evidence>
<keyword evidence="5" id="KW-1185">Reference proteome</keyword>
<reference evidence="4 5" key="1">
    <citation type="submission" date="2016-07" db="EMBL/GenBank/DDBJ databases">
        <title>Caryophanon tenue genome sequencing.</title>
        <authorList>
            <person name="Verma A."/>
            <person name="Pal Y."/>
            <person name="Krishnamurthi S."/>
        </authorList>
    </citation>
    <scope>NUCLEOTIDE SEQUENCE [LARGE SCALE GENOMIC DNA]</scope>
    <source>
        <strain evidence="4 5">DSM 14152</strain>
    </source>
</reference>
<feature type="chain" id="PRO_5039494658" description="Collagen binding domain-containing protein" evidence="2">
    <location>
        <begin position="30"/>
        <end position="567"/>
    </location>
</feature>
<feature type="region of interest" description="Disordered" evidence="1">
    <location>
        <begin position="46"/>
        <end position="67"/>
    </location>
</feature>
<evidence type="ECO:0000259" key="3">
    <source>
        <dbReference type="Pfam" id="PF05737"/>
    </source>
</evidence>
<dbReference type="SUPFAM" id="SSF49401">
    <property type="entry name" value="Bacterial adhesins"/>
    <property type="match status" value="3"/>
</dbReference>
<evidence type="ECO:0000256" key="1">
    <source>
        <dbReference type="SAM" id="MobiDB-lite"/>
    </source>
</evidence>
<protein>
    <recommendedName>
        <fullName evidence="3">Collagen binding domain-containing protein</fullName>
    </recommendedName>
</protein>
<sequence>MFRKLNVFVLTFFVLVQSFIMPFSASSSAYESVFMGAAMAAAEANNEEVSNDASEDATNKDDEQTASTFASNEKIDLSFEKLIYNNREITSQADAAGVKPKADERVQLFYTFATQKMLAGEQFTFKLPQQLLLYDEVALSGDIKIGGERYFTYVTNKETREVTLTAIDFIFEGIEGGIDFSAVFGNFVTQDLNQTLEVQMPGKESLKLEFVFEPKVSSQNISKEGKLRTDENGVKFIDWEVWFNLKGANINNDLTFTDTLGEGHVLVPATVNVSKANVKSSLEGVTVDGAEEPVITNGSTLQFTVNPQGTKAVKVTYTTRIDRIADEEVEKFTNAVKITRNGTAPGADWEVSKEVAVTYGKPLAKAQVGGDKYEANWKIEFNKLGKVVPQNTTITDTIAADNSHIVAKDIVLTKYVQQKGEWVYEDLLEIGTDYTITFSEDKKQFVITLLHADAIYAVDVTYKTYTTDEFIKASGAVNNVVETTLQDSSQQNYKVSTGFSYPEGIGTKQITDIDYANRTLEWRVVFNTEGKEVKNFTIADQFTNGLALVPYSDGEYFKVTQTRSYAG</sequence>
<dbReference type="Gene3D" id="2.60.40.740">
    <property type="match status" value="2"/>
</dbReference>
<dbReference type="InterPro" id="IPR008456">
    <property type="entry name" value="Collagen-bd_dom"/>
</dbReference>
<dbReference type="OrthoDB" id="2056845at2"/>
<dbReference type="InterPro" id="IPR008966">
    <property type="entry name" value="Adhesion_dom_sf"/>
</dbReference>
<dbReference type="Pfam" id="PF05737">
    <property type="entry name" value="Collagen_bind"/>
    <property type="match status" value="1"/>
</dbReference>
<dbReference type="STRING" id="33978.A6M13_04875"/>
<dbReference type="GO" id="GO:0005518">
    <property type="term" value="F:collagen binding"/>
    <property type="evidence" value="ECO:0007669"/>
    <property type="project" value="InterPro"/>
</dbReference>
<accession>A0A1C0Y887</accession>